<evidence type="ECO:0000313" key="2">
    <source>
        <dbReference type="Proteomes" id="UP001164305"/>
    </source>
</evidence>
<gene>
    <name evidence="1" type="ORF">BRM3_10175</name>
</gene>
<proteinExistence type="predicted"/>
<accession>A0ABY6FYI9</accession>
<name>A0ABY6FYI9_9MICO</name>
<evidence type="ECO:0000313" key="1">
    <source>
        <dbReference type="EMBL" id="UYG15998.1"/>
    </source>
</evidence>
<organism evidence="1 2">
    <name type="scientific">Brachybacterium huguangmaarense</name>
    <dbReference type="NCBI Taxonomy" id="1652028"/>
    <lineage>
        <taxon>Bacteria</taxon>
        <taxon>Bacillati</taxon>
        <taxon>Actinomycetota</taxon>
        <taxon>Actinomycetes</taxon>
        <taxon>Micrococcales</taxon>
        <taxon>Dermabacteraceae</taxon>
        <taxon>Brachybacterium</taxon>
    </lineage>
</organism>
<dbReference type="RefSeq" id="WP_263593211.1">
    <property type="nucleotide sequence ID" value="NZ_CP107020.1"/>
</dbReference>
<sequence>MDHIELDQFFADRLAADRFPVVSIEISTPSAALRDAVYAGVARMATSHSVRLENGAVDLSRTPVSGIQVLAVGRHSVADIKAAVRSSKSLRAGIVVIDDFSEPELTRFLGHFVDMPAFA</sequence>
<dbReference type="Proteomes" id="UP001164305">
    <property type="component" value="Chromosome"/>
</dbReference>
<protein>
    <submittedName>
        <fullName evidence="1">Uncharacterized protein</fullName>
    </submittedName>
</protein>
<reference evidence="1" key="1">
    <citation type="submission" date="2022-10" db="EMBL/GenBank/DDBJ databases">
        <title>Whole-Genome Sequencing of Brachybacterium huguangmaarense BRM-3, Isolated from Betula schmidtii.</title>
        <authorList>
            <person name="Haam D."/>
        </authorList>
    </citation>
    <scope>NUCLEOTIDE SEQUENCE</scope>
    <source>
        <strain evidence="1">BRM-3</strain>
    </source>
</reference>
<keyword evidence="2" id="KW-1185">Reference proteome</keyword>
<dbReference type="EMBL" id="CP107020">
    <property type="protein sequence ID" value="UYG15998.1"/>
    <property type="molecule type" value="Genomic_DNA"/>
</dbReference>